<dbReference type="AlphaFoldDB" id="A0AAX6I954"/>
<evidence type="ECO:0000313" key="2">
    <source>
        <dbReference type="EMBL" id="KAJ6849782.1"/>
    </source>
</evidence>
<dbReference type="EMBL" id="JANAVB010003399">
    <property type="protein sequence ID" value="KAJ6849782.1"/>
    <property type="molecule type" value="Genomic_DNA"/>
</dbReference>
<feature type="compositionally biased region" description="Polar residues" evidence="1">
    <location>
        <begin position="1"/>
        <end position="20"/>
    </location>
</feature>
<dbReference type="GO" id="GO:0030014">
    <property type="term" value="C:CCR4-NOT complex"/>
    <property type="evidence" value="ECO:0007669"/>
    <property type="project" value="InterPro"/>
</dbReference>
<proteinExistence type="predicted"/>
<reference evidence="2" key="2">
    <citation type="submission" date="2023-04" db="EMBL/GenBank/DDBJ databases">
        <authorList>
            <person name="Bruccoleri R.E."/>
            <person name="Oakeley E.J."/>
            <person name="Faust A.-M."/>
            <person name="Dessus-Babus S."/>
            <person name="Altorfer M."/>
            <person name="Burckhardt D."/>
            <person name="Oertli M."/>
            <person name="Naumann U."/>
            <person name="Petersen F."/>
            <person name="Wong J."/>
        </authorList>
    </citation>
    <scope>NUCLEOTIDE SEQUENCE</scope>
    <source>
        <strain evidence="2">GSM-AAB239-AS_SAM_17_03QT</strain>
        <tissue evidence="2">Leaf</tissue>
    </source>
</reference>
<dbReference type="GO" id="GO:0006402">
    <property type="term" value="P:mRNA catabolic process"/>
    <property type="evidence" value="ECO:0007669"/>
    <property type="project" value="TreeGrafter"/>
</dbReference>
<evidence type="ECO:0000256" key="1">
    <source>
        <dbReference type="SAM" id="MobiDB-lite"/>
    </source>
</evidence>
<accession>A0AAX6I954</accession>
<comment type="caution">
    <text evidence="2">The sequence shown here is derived from an EMBL/GenBank/DDBJ whole genome shotgun (WGS) entry which is preliminary data.</text>
</comment>
<dbReference type="InterPro" id="IPR039740">
    <property type="entry name" value="CNOT10"/>
</dbReference>
<feature type="region of interest" description="Disordered" evidence="1">
    <location>
        <begin position="1"/>
        <end position="48"/>
    </location>
</feature>
<dbReference type="Proteomes" id="UP001140949">
    <property type="component" value="Unassembled WGS sequence"/>
</dbReference>
<dbReference type="PANTHER" id="PTHR12979:SF5">
    <property type="entry name" value="CCR4-NOT TRANSCRIPTION COMPLEX SUBUNIT 10"/>
    <property type="match status" value="1"/>
</dbReference>
<gene>
    <name evidence="2" type="ORF">M6B38_266820</name>
</gene>
<dbReference type="PANTHER" id="PTHR12979">
    <property type="entry name" value="CCR4-NOT TRANSCRIPTION COMPLEX SUBUNIT 10"/>
    <property type="match status" value="1"/>
</dbReference>
<evidence type="ECO:0000313" key="3">
    <source>
        <dbReference type="Proteomes" id="UP001140949"/>
    </source>
</evidence>
<organism evidence="2 3">
    <name type="scientific">Iris pallida</name>
    <name type="common">Sweet iris</name>
    <dbReference type="NCBI Taxonomy" id="29817"/>
    <lineage>
        <taxon>Eukaryota</taxon>
        <taxon>Viridiplantae</taxon>
        <taxon>Streptophyta</taxon>
        <taxon>Embryophyta</taxon>
        <taxon>Tracheophyta</taxon>
        <taxon>Spermatophyta</taxon>
        <taxon>Magnoliopsida</taxon>
        <taxon>Liliopsida</taxon>
        <taxon>Asparagales</taxon>
        <taxon>Iridaceae</taxon>
        <taxon>Iridoideae</taxon>
        <taxon>Irideae</taxon>
        <taxon>Iris</taxon>
    </lineage>
</organism>
<reference evidence="2" key="1">
    <citation type="journal article" date="2023" name="GigaByte">
        <title>Genome assembly of the bearded iris, Iris pallida Lam.</title>
        <authorList>
            <person name="Bruccoleri R.E."/>
            <person name="Oakeley E.J."/>
            <person name="Faust A.M.E."/>
            <person name="Altorfer M."/>
            <person name="Dessus-Babus S."/>
            <person name="Burckhardt D."/>
            <person name="Oertli M."/>
            <person name="Naumann U."/>
            <person name="Petersen F."/>
            <person name="Wong J."/>
        </authorList>
    </citation>
    <scope>NUCLEOTIDE SEQUENCE</scope>
    <source>
        <strain evidence="2">GSM-AAB239-AS_SAM_17_03QT</strain>
    </source>
</reference>
<sequence>MLNQIDNGSNNQHQDSNQGVKHSGISNISAPDDASSDSNATTNITDNSLSETLSDDALEYENLYSTLDGGGGPNFGLLSSNDLVKSVADRTAPVTELKLKMHLYKVRLLLLTRNLKAAKREVKLAMNMARGRDLSTELLLKSQLEYARQSSEGYQNSNDFQQQDRSRNAQYVQQQPWLHPLSAKKSPHIRLIFLQGIKKQLIATVGGAFEAFHFFSG</sequence>
<keyword evidence="3" id="KW-1185">Reference proteome</keyword>
<dbReference type="GO" id="GO:0017148">
    <property type="term" value="P:negative regulation of translation"/>
    <property type="evidence" value="ECO:0007669"/>
    <property type="project" value="TreeGrafter"/>
</dbReference>
<name>A0AAX6I954_IRIPA</name>
<protein>
    <submittedName>
        <fullName evidence="2">CCR4-NOT transcription complex subunit 10-like</fullName>
    </submittedName>
</protein>
<feature type="compositionally biased region" description="Low complexity" evidence="1">
    <location>
        <begin position="25"/>
        <end position="43"/>
    </location>
</feature>